<dbReference type="RefSeq" id="WP_109586658.1">
    <property type="nucleotide sequence ID" value="NZ_CP029477.1"/>
</dbReference>
<evidence type="ECO:0000256" key="2">
    <source>
        <dbReference type="ARBA" id="ARBA00023125"/>
    </source>
</evidence>
<sequence length="252" mass="27919">MKFERLNEIENILKINGSVSVNDLSKRFKVSKETIRKDLDYLSSKKKIGRVHGGAYSFEYNKSVPYSARDKMLVNEKKEIASIAADLIDDGNTLFIDSSTTSIQVLKKLLSDGKKLKVITNSLTCANIALKNDNIDIYMIGGSLNKKNMSFKTQSPELYNSFNADYAVLSPSGIDVKCGITDKSASSSKMLSSFIKRAKHTLIVADHSKLDSVSAFSVSPLTEIDGIITDKINDSNSWQSAAQKYSFFIKEI</sequence>
<feature type="domain" description="HTH deoR-type" evidence="4">
    <location>
        <begin position="2"/>
        <end position="57"/>
    </location>
</feature>
<keyword evidence="1" id="KW-0805">Transcription regulation</keyword>
<dbReference type="SUPFAM" id="SSF46785">
    <property type="entry name" value="Winged helix' DNA-binding domain"/>
    <property type="match status" value="1"/>
</dbReference>
<dbReference type="PANTHER" id="PTHR30363">
    <property type="entry name" value="HTH-TYPE TRANSCRIPTIONAL REGULATOR SRLR-RELATED"/>
    <property type="match status" value="1"/>
</dbReference>
<gene>
    <name evidence="5" type="ORF">DKL58_07490</name>
</gene>
<dbReference type="InterPro" id="IPR018356">
    <property type="entry name" value="Tscrpt_reg_HTH_DeoR_CS"/>
</dbReference>
<dbReference type="InterPro" id="IPR014036">
    <property type="entry name" value="DeoR-like_C"/>
</dbReference>
<evidence type="ECO:0000313" key="5">
    <source>
        <dbReference type="EMBL" id="AWM75826.1"/>
    </source>
</evidence>
<dbReference type="InterPro" id="IPR001034">
    <property type="entry name" value="DeoR_HTH"/>
</dbReference>
<keyword evidence="3" id="KW-0804">Transcription</keyword>
<dbReference type="InterPro" id="IPR036390">
    <property type="entry name" value="WH_DNA-bd_sf"/>
</dbReference>
<dbReference type="SMART" id="SM01134">
    <property type="entry name" value="DeoRC"/>
    <property type="match status" value="1"/>
</dbReference>
<dbReference type="InterPro" id="IPR036388">
    <property type="entry name" value="WH-like_DNA-bd_sf"/>
</dbReference>
<accession>A0ABM6W1M3</accession>
<dbReference type="Gene3D" id="1.10.10.10">
    <property type="entry name" value="Winged helix-like DNA-binding domain superfamily/Winged helix DNA-binding domain"/>
    <property type="match status" value="1"/>
</dbReference>
<name>A0ABM6W1M3_9LACO</name>
<dbReference type="EMBL" id="CP029477">
    <property type="protein sequence ID" value="AWM75826.1"/>
    <property type="molecule type" value="Genomic_DNA"/>
</dbReference>
<dbReference type="Gene3D" id="3.40.50.1360">
    <property type="match status" value="1"/>
</dbReference>
<evidence type="ECO:0000259" key="4">
    <source>
        <dbReference type="PROSITE" id="PS51000"/>
    </source>
</evidence>
<keyword evidence="2" id="KW-0238">DNA-binding</keyword>
<keyword evidence="6" id="KW-1185">Reference proteome</keyword>
<dbReference type="Pfam" id="PF00455">
    <property type="entry name" value="DeoRC"/>
    <property type="match status" value="1"/>
</dbReference>
<dbReference type="PROSITE" id="PS51000">
    <property type="entry name" value="HTH_DEOR_2"/>
    <property type="match status" value="1"/>
</dbReference>
<reference evidence="5 6" key="1">
    <citation type="submission" date="2018-05" db="EMBL/GenBank/DDBJ databases">
        <title>Reference genomes for bee gut microbiota database.</title>
        <authorList>
            <person name="Ellegaard K.M."/>
        </authorList>
    </citation>
    <scope>NUCLEOTIDE SEQUENCE [LARGE SCALE GENOMIC DNA]</scope>
    <source>
        <strain evidence="5 6">ESL0186</strain>
    </source>
</reference>
<dbReference type="SUPFAM" id="SSF100950">
    <property type="entry name" value="NagB/RpiA/CoA transferase-like"/>
    <property type="match status" value="1"/>
</dbReference>
<dbReference type="PROSITE" id="PS00894">
    <property type="entry name" value="HTH_DEOR_1"/>
    <property type="match status" value="1"/>
</dbReference>
<dbReference type="PRINTS" id="PR00037">
    <property type="entry name" value="HTHLACR"/>
</dbReference>
<evidence type="ECO:0000256" key="1">
    <source>
        <dbReference type="ARBA" id="ARBA00023015"/>
    </source>
</evidence>
<organism evidence="5 6">
    <name type="scientific">Lactobacillus kullabergensis</name>
    <dbReference type="NCBI Taxonomy" id="1218493"/>
    <lineage>
        <taxon>Bacteria</taxon>
        <taxon>Bacillati</taxon>
        <taxon>Bacillota</taxon>
        <taxon>Bacilli</taxon>
        <taxon>Lactobacillales</taxon>
        <taxon>Lactobacillaceae</taxon>
        <taxon>Lactobacillus</taxon>
    </lineage>
</organism>
<proteinExistence type="predicted"/>
<dbReference type="SMART" id="SM00420">
    <property type="entry name" value="HTH_DEOR"/>
    <property type="match status" value="1"/>
</dbReference>
<dbReference type="PANTHER" id="PTHR30363:SF44">
    <property type="entry name" value="AGA OPERON TRANSCRIPTIONAL REPRESSOR-RELATED"/>
    <property type="match status" value="1"/>
</dbReference>
<evidence type="ECO:0000313" key="6">
    <source>
        <dbReference type="Proteomes" id="UP000246036"/>
    </source>
</evidence>
<dbReference type="Proteomes" id="UP000246036">
    <property type="component" value="Chromosome"/>
</dbReference>
<protein>
    <submittedName>
        <fullName evidence="5">DeoR/GlpR transcriptional regulator</fullName>
    </submittedName>
</protein>
<evidence type="ECO:0000256" key="3">
    <source>
        <dbReference type="ARBA" id="ARBA00023163"/>
    </source>
</evidence>
<dbReference type="InterPro" id="IPR037171">
    <property type="entry name" value="NagB/RpiA_transferase-like"/>
</dbReference>
<dbReference type="InterPro" id="IPR050313">
    <property type="entry name" value="Carb_Metab_HTH_regulators"/>
</dbReference>
<dbReference type="Pfam" id="PF08220">
    <property type="entry name" value="HTH_DeoR"/>
    <property type="match status" value="1"/>
</dbReference>